<feature type="signal peptide" evidence="2">
    <location>
        <begin position="1"/>
        <end position="29"/>
    </location>
</feature>
<comment type="caution">
    <text evidence="3">The sequence shown here is derived from an EMBL/GenBank/DDBJ whole genome shotgun (WGS) entry which is preliminary data.</text>
</comment>
<feature type="compositionally biased region" description="Pro residues" evidence="1">
    <location>
        <begin position="55"/>
        <end position="77"/>
    </location>
</feature>
<dbReference type="PROSITE" id="PS51318">
    <property type="entry name" value="TAT"/>
    <property type="match status" value="1"/>
</dbReference>
<proteinExistence type="predicted"/>
<accession>A0ABV7AET1</accession>
<evidence type="ECO:0008006" key="5">
    <source>
        <dbReference type="Google" id="ProtNLM"/>
    </source>
</evidence>
<evidence type="ECO:0000313" key="3">
    <source>
        <dbReference type="EMBL" id="MFC2967633.1"/>
    </source>
</evidence>
<gene>
    <name evidence="3" type="ORF">ACFOES_05970</name>
</gene>
<feature type="compositionally biased region" description="Low complexity" evidence="1">
    <location>
        <begin position="78"/>
        <end position="102"/>
    </location>
</feature>
<dbReference type="EMBL" id="JBHRSK010000004">
    <property type="protein sequence ID" value="MFC2967633.1"/>
    <property type="molecule type" value="Genomic_DNA"/>
</dbReference>
<feature type="compositionally biased region" description="Low complexity" evidence="1">
    <location>
        <begin position="109"/>
        <end position="132"/>
    </location>
</feature>
<evidence type="ECO:0000256" key="1">
    <source>
        <dbReference type="SAM" id="MobiDB-lite"/>
    </source>
</evidence>
<feature type="region of interest" description="Disordered" evidence="1">
    <location>
        <begin position="49"/>
        <end position="142"/>
    </location>
</feature>
<protein>
    <recommendedName>
        <fullName evidence="5">Antifreeze glycopeptide polyprotein</fullName>
    </recommendedName>
</protein>
<feature type="chain" id="PRO_5046870241" description="Antifreeze glycopeptide polyprotein" evidence="2">
    <location>
        <begin position="30"/>
        <end position="599"/>
    </location>
</feature>
<evidence type="ECO:0000256" key="2">
    <source>
        <dbReference type="SAM" id="SignalP"/>
    </source>
</evidence>
<dbReference type="Proteomes" id="UP001595443">
    <property type="component" value="Unassembled WGS sequence"/>
</dbReference>
<sequence length="599" mass="62721">MSTSRRIAGRGCALAALAATALGPLAARAEAPMSAIDWLSKSVTRPAVQSALPHRLPPTRDPAAAPPVPPAVPPGSLPPGTALPGTTLPGTTPGSAAPAAMAPGGGLPPGTMTRPETPGTPGLPGTAPGSAPQGAAPDSGAVPGSVAVSVLRKGPALDGVGLLPVQKTGLPRDLWGKTPTKDLVQLIRQETLDTLPALRQLLYTILLAEVDPPADSTGDGRLLLARIDRLLDLGALDQAEALLQLSGTDRPELFRRWFDVTLLLGDENRACQTMRGSPDVAPTFPARIFCLARSGDWNAAALTLRTAEALGFVTGEQSALLERFLDPEIEDGADPLPPPSRPSPLVWRMMEAIGEPMPTNTLPVAFAQGDLRSNAGWKQQIEAAERLVRTGAVSPNRLLGLYTERRPAASGGVWDRVAAIQSFDNAVTRGDPKAIAHSLPTAWKAMRAARLEVAFAQLYGARLARLPLTGPAAAIAYRVGLLSKRYESIAALHKPADATEAFLRGIARGELSGTTPPDAMGRAIAAAFATPAPVPQDLDRLLQDQRLGEAILRAIDRVSTGAQGDLRGVTDGLALLRRVGLEDAARQTALQLMLLHRQE</sequence>
<reference evidence="4" key="1">
    <citation type="journal article" date="2019" name="Int. J. Syst. Evol. Microbiol.">
        <title>The Global Catalogue of Microorganisms (GCM) 10K type strain sequencing project: providing services to taxonomists for standard genome sequencing and annotation.</title>
        <authorList>
            <consortium name="The Broad Institute Genomics Platform"/>
            <consortium name="The Broad Institute Genome Sequencing Center for Infectious Disease"/>
            <person name="Wu L."/>
            <person name="Ma J."/>
        </authorList>
    </citation>
    <scope>NUCLEOTIDE SEQUENCE [LARGE SCALE GENOMIC DNA]</scope>
    <source>
        <strain evidence="4">KCTC 62192</strain>
    </source>
</reference>
<name>A0ABV7AET1_9RHOB</name>
<dbReference type="InterPro" id="IPR006311">
    <property type="entry name" value="TAT_signal"/>
</dbReference>
<organism evidence="3 4">
    <name type="scientific">Acidimangrovimonas pyrenivorans</name>
    <dbReference type="NCBI Taxonomy" id="2030798"/>
    <lineage>
        <taxon>Bacteria</taxon>
        <taxon>Pseudomonadati</taxon>
        <taxon>Pseudomonadota</taxon>
        <taxon>Alphaproteobacteria</taxon>
        <taxon>Rhodobacterales</taxon>
        <taxon>Paracoccaceae</taxon>
        <taxon>Acidimangrovimonas</taxon>
    </lineage>
</organism>
<keyword evidence="4" id="KW-1185">Reference proteome</keyword>
<dbReference type="RefSeq" id="WP_377832284.1">
    <property type="nucleotide sequence ID" value="NZ_JBHRSK010000004.1"/>
</dbReference>
<evidence type="ECO:0000313" key="4">
    <source>
        <dbReference type="Proteomes" id="UP001595443"/>
    </source>
</evidence>
<keyword evidence="2" id="KW-0732">Signal</keyword>